<keyword evidence="3" id="KW-1185">Reference proteome</keyword>
<dbReference type="PANTHER" id="PTHR39199">
    <property type="entry name" value="BLR5128 PROTEIN"/>
    <property type="match status" value="1"/>
</dbReference>
<dbReference type="SUPFAM" id="SSF55021">
    <property type="entry name" value="ACT-like"/>
    <property type="match status" value="2"/>
</dbReference>
<protein>
    <submittedName>
        <fullName evidence="2">Ribonuclease H family protein</fullName>
    </submittedName>
</protein>
<dbReference type="STRING" id="1566387.QV13_27340"/>
<dbReference type="AlphaFoldDB" id="A0A1C2DGA4"/>
<dbReference type="InterPro" id="IPR045865">
    <property type="entry name" value="ACT-like_dom_sf"/>
</dbReference>
<dbReference type="Proteomes" id="UP000094412">
    <property type="component" value="Unassembled WGS sequence"/>
</dbReference>
<dbReference type="EMBL" id="MDEO01000036">
    <property type="protein sequence ID" value="OCX13798.1"/>
    <property type="molecule type" value="Genomic_DNA"/>
</dbReference>
<proteinExistence type="predicted"/>
<name>A0A1C2DGA4_9HYPH</name>
<dbReference type="Pfam" id="PF10000">
    <property type="entry name" value="ACT_3"/>
    <property type="match status" value="1"/>
</dbReference>
<evidence type="ECO:0000313" key="2">
    <source>
        <dbReference type="EMBL" id="OCX13798.1"/>
    </source>
</evidence>
<evidence type="ECO:0000259" key="1">
    <source>
        <dbReference type="Pfam" id="PF10000"/>
    </source>
</evidence>
<evidence type="ECO:0000313" key="3">
    <source>
        <dbReference type="Proteomes" id="UP000094412"/>
    </source>
</evidence>
<comment type="caution">
    <text evidence="2">The sequence shown here is derived from an EMBL/GenBank/DDBJ whole genome shotgun (WGS) entry which is preliminary data.</text>
</comment>
<feature type="domain" description="DUF2241" evidence="1">
    <location>
        <begin position="2"/>
        <end position="71"/>
    </location>
</feature>
<gene>
    <name evidence="2" type="ORF">QV13_27340</name>
</gene>
<dbReference type="PANTHER" id="PTHR39199:SF1">
    <property type="entry name" value="BLR5128 PROTEIN"/>
    <property type="match status" value="1"/>
</dbReference>
<dbReference type="Gene3D" id="3.30.2130.10">
    <property type="entry name" value="VC0802-like"/>
    <property type="match status" value="1"/>
</dbReference>
<accession>A0A1C2DGA4</accession>
<dbReference type="InterPro" id="IPR018717">
    <property type="entry name" value="DUF2241"/>
</dbReference>
<reference evidence="2 3" key="1">
    <citation type="submission" date="2016-08" db="EMBL/GenBank/DDBJ databases">
        <title>Whole genome sequence of Mesorhizobium sp. strain UASWS1009 isolated from industrial sewage.</title>
        <authorList>
            <person name="Crovadore J."/>
            <person name="Calmin G."/>
            <person name="Chablais R."/>
            <person name="Cochard B."/>
            <person name="Lefort F."/>
        </authorList>
    </citation>
    <scope>NUCLEOTIDE SEQUENCE [LARGE SCALE GENOMIC DNA]</scope>
    <source>
        <strain evidence="2 3">UASWS1009</strain>
    </source>
</reference>
<sequence length="133" mass="14131">MTGETDLTTLLRSMRPILQPDSFVFVTIPLADELPGGVQPLMVFREDEGWTCILSEDAARGAGLAGTFPCRMITLSIHSSLGAVGFLAAILPRLAAAGMGVNPVSAFHHDHLFVPADRADDAMRILEELAATG</sequence>
<dbReference type="OrthoDB" id="517867at2"/>
<organism evidence="2 3">
    <name type="scientific">Mesorhizobium hungaricum</name>
    <dbReference type="NCBI Taxonomy" id="1566387"/>
    <lineage>
        <taxon>Bacteria</taxon>
        <taxon>Pseudomonadati</taxon>
        <taxon>Pseudomonadota</taxon>
        <taxon>Alphaproteobacteria</taxon>
        <taxon>Hyphomicrobiales</taxon>
        <taxon>Phyllobacteriaceae</taxon>
        <taxon>Mesorhizobium</taxon>
    </lineage>
</organism>
<dbReference type="RefSeq" id="WP_024923129.1">
    <property type="nucleotide sequence ID" value="NZ_MDEO01000036.1"/>
</dbReference>